<dbReference type="AlphaFoldDB" id="A0A4P9C366"/>
<protein>
    <submittedName>
        <fullName evidence="1">Uncharacterized protein</fullName>
    </submittedName>
</protein>
<evidence type="ECO:0000313" key="2">
    <source>
        <dbReference type="Proteomes" id="UP000218387"/>
    </source>
</evidence>
<dbReference type="Proteomes" id="UP000218387">
    <property type="component" value="Chromosome"/>
</dbReference>
<dbReference type="KEGG" id="emt:CPZ25_000210"/>
<gene>
    <name evidence="1" type="ORF">CPZ25_000210</name>
</gene>
<evidence type="ECO:0000313" key="1">
    <source>
        <dbReference type="EMBL" id="QCT69788.1"/>
    </source>
</evidence>
<dbReference type="EMBL" id="CP029487">
    <property type="protein sequence ID" value="QCT69788.1"/>
    <property type="molecule type" value="Genomic_DNA"/>
</dbReference>
<keyword evidence="2" id="KW-1185">Reference proteome</keyword>
<dbReference type="RefSeq" id="WP_096919302.1">
    <property type="nucleotide sequence ID" value="NZ_CP029487.1"/>
</dbReference>
<organism evidence="1 2">
    <name type="scientific">Eubacterium maltosivorans</name>
    <dbReference type="NCBI Taxonomy" id="2041044"/>
    <lineage>
        <taxon>Bacteria</taxon>
        <taxon>Bacillati</taxon>
        <taxon>Bacillota</taxon>
        <taxon>Clostridia</taxon>
        <taxon>Eubacteriales</taxon>
        <taxon>Eubacteriaceae</taxon>
        <taxon>Eubacterium</taxon>
    </lineage>
</organism>
<name>A0A4P9C366_EUBML</name>
<accession>A0A4P9C366</accession>
<proteinExistence type="predicted"/>
<reference evidence="1 2" key="1">
    <citation type="submission" date="2018-05" db="EMBL/GenBank/DDBJ databases">
        <title>Genome comparison of Eubacterium sp.</title>
        <authorList>
            <person name="Feng Y."/>
            <person name="Sanchez-Andrea I."/>
            <person name="Stams A.J.M."/>
            <person name="De Vos W.M."/>
        </authorList>
    </citation>
    <scope>NUCLEOTIDE SEQUENCE [LARGE SCALE GENOMIC DNA]</scope>
    <source>
        <strain evidence="1 2">YI</strain>
    </source>
</reference>
<dbReference type="Pfam" id="PF19677">
    <property type="entry name" value="DUF6179"/>
    <property type="match status" value="1"/>
</dbReference>
<sequence length="323" mass="36874">MKQMEPVNTLKVKNLDPAEYTKTLLYEGVRIGMINKNNLETFQKHLSALLTRQISHYTQGGSSVKTEIAGMLTDGIFYCIDTILSQYENPEDAIEKLQTSTLPSLFTEGLTQIKQEINQSKLLYTRLKGNRLKVDVYAYNTTIDDIPLFFKEYDPEFKATETPGMLEYLPSYYQKSLSGIHYMKEIINNLYLENHFCNQFDQDEIITLLNRFAANVGYPSRDLTENIFGLVLNNAVARRLLDDNNASILITEREALSLAEQFEGQPRKKCKEAVSQAISAIIVEKGLRWPSLKTYLGKCQDKTIAGLYRSVKQETICSFLAVR</sequence>
<dbReference type="InterPro" id="IPR045751">
    <property type="entry name" value="DUF6179"/>
</dbReference>